<sequence>MAPMRSSSATSTLPSSSNRYFFAPARLCELRRPRASRLAAVAAASRCASIVVGASSPPPPLPTSRRRHHRRLIAPASPLLSHRRAAASSAANTPTPAGSIQGMARSGEGGAGSAVSSPGWAAAVTPQPPPFAASPAPERGRHHEGAPRPPSWLARRLSGEKLPVGVARSLAHEGWLTRDAGAGVPYVGRVGVVVEHWCVSYGFAGGERRVKTQPGLGRADNDGSFPLLGRCRAVSPLKGGCRAKAQLKFSEIIPKFLT</sequence>
<accession>Q6YTX3</accession>
<organism evidence="2 3">
    <name type="scientific">Oryza sativa subsp. japonica</name>
    <name type="common">Rice</name>
    <dbReference type="NCBI Taxonomy" id="39947"/>
    <lineage>
        <taxon>Eukaryota</taxon>
        <taxon>Viridiplantae</taxon>
        <taxon>Streptophyta</taxon>
        <taxon>Embryophyta</taxon>
        <taxon>Tracheophyta</taxon>
        <taxon>Spermatophyta</taxon>
        <taxon>Magnoliopsida</taxon>
        <taxon>Liliopsida</taxon>
        <taxon>Poales</taxon>
        <taxon>Poaceae</taxon>
        <taxon>BOP clade</taxon>
        <taxon>Oryzoideae</taxon>
        <taxon>Oryzeae</taxon>
        <taxon>Oryzinae</taxon>
        <taxon>Oryza</taxon>
        <taxon>Oryza sativa</taxon>
    </lineage>
</organism>
<reference evidence="3" key="2">
    <citation type="journal article" date="2008" name="Nucleic Acids Res.">
        <title>The rice annotation project database (RAP-DB): 2008 update.</title>
        <authorList>
            <consortium name="The rice annotation project (RAP)"/>
        </authorList>
    </citation>
    <scope>GENOME REANNOTATION</scope>
    <source>
        <strain evidence="3">cv. Nipponbare</strain>
    </source>
</reference>
<evidence type="ECO:0000256" key="1">
    <source>
        <dbReference type="SAM" id="MobiDB-lite"/>
    </source>
</evidence>
<name>Q6YTX3_ORYSJ</name>
<dbReference type="AlphaFoldDB" id="Q6YTX3"/>
<reference evidence="3" key="1">
    <citation type="journal article" date="2005" name="Nature">
        <title>The map-based sequence of the rice genome.</title>
        <authorList>
            <consortium name="International rice genome sequencing project (IRGSP)"/>
            <person name="Matsumoto T."/>
            <person name="Wu J."/>
            <person name="Kanamori H."/>
            <person name="Katayose Y."/>
            <person name="Fujisawa M."/>
            <person name="Namiki N."/>
            <person name="Mizuno H."/>
            <person name="Yamamoto K."/>
            <person name="Antonio B.A."/>
            <person name="Baba T."/>
            <person name="Sakata K."/>
            <person name="Nagamura Y."/>
            <person name="Aoki H."/>
            <person name="Arikawa K."/>
            <person name="Arita K."/>
            <person name="Bito T."/>
            <person name="Chiden Y."/>
            <person name="Fujitsuka N."/>
            <person name="Fukunaka R."/>
            <person name="Hamada M."/>
            <person name="Harada C."/>
            <person name="Hayashi A."/>
            <person name="Hijishita S."/>
            <person name="Honda M."/>
            <person name="Hosokawa S."/>
            <person name="Ichikawa Y."/>
            <person name="Idonuma A."/>
            <person name="Iijima M."/>
            <person name="Ikeda M."/>
            <person name="Ikeno M."/>
            <person name="Ito K."/>
            <person name="Ito S."/>
            <person name="Ito T."/>
            <person name="Ito Y."/>
            <person name="Ito Y."/>
            <person name="Iwabuchi A."/>
            <person name="Kamiya K."/>
            <person name="Karasawa W."/>
            <person name="Kurita K."/>
            <person name="Katagiri S."/>
            <person name="Kikuta A."/>
            <person name="Kobayashi H."/>
            <person name="Kobayashi N."/>
            <person name="Machita K."/>
            <person name="Maehara T."/>
            <person name="Masukawa M."/>
            <person name="Mizubayashi T."/>
            <person name="Mukai Y."/>
            <person name="Nagasaki H."/>
            <person name="Nagata Y."/>
            <person name="Naito S."/>
            <person name="Nakashima M."/>
            <person name="Nakama Y."/>
            <person name="Nakamichi Y."/>
            <person name="Nakamura M."/>
            <person name="Meguro A."/>
            <person name="Negishi M."/>
            <person name="Ohta I."/>
            <person name="Ohta T."/>
            <person name="Okamoto M."/>
            <person name="Ono N."/>
            <person name="Saji S."/>
            <person name="Sakaguchi M."/>
            <person name="Sakai K."/>
            <person name="Shibata M."/>
            <person name="Shimokawa T."/>
            <person name="Song J."/>
            <person name="Takazaki Y."/>
            <person name="Terasawa K."/>
            <person name="Tsugane M."/>
            <person name="Tsuji K."/>
            <person name="Ueda S."/>
            <person name="Waki K."/>
            <person name="Yamagata H."/>
            <person name="Yamamoto M."/>
            <person name="Yamamoto S."/>
            <person name="Yamane H."/>
            <person name="Yoshiki S."/>
            <person name="Yoshihara R."/>
            <person name="Yukawa K."/>
            <person name="Zhong H."/>
            <person name="Yano M."/>
            <person name="Yuan Q."/>
            <person name="Ouyang S."/>
            <person name="Liu J."/>
            <person name="Jones K.M."/>
            <person name="Gansberger K."/>
            <person name="Moffat K."/>
            <person name="Hill J."/>
            <person name="Bera J."/>
            <person name="Fadrosh D."/>
            <person name="Jin S."/>
            <person name="Johri S."/>
            <person name="Kim M."/>
            <person name="Overton L."/>
            <person name="Reardon M."/>
            <person name="Tsitrin T."/>
            <person name="Vuong H."/>
            <person name="Weaver B."/>
            <person name="Ciecko A."/>
            <person name="Tallon L."/>
            <person name="Jackson J."/>
            <person name="Pai G."/>
            <person name="Aken S.V."/>
            <person name="Utterback T."/>
            <person name="Reidmuller S."/>
            <person name="Feldblyum T."/>
            <person name="Hsiao J."/>
            <person name="Zismann V."/>
            <person name="Iobst S."/>
            <person name="de Vazeille A.R."/>
            <person name="Buell C.R."/>
            <person name="Ying K."/>
            <person name="Li Y."/>
            <person name="Lu T."/>
            <person name="Huang Y."/>
            <person name="Zhao Q."/>
            <person name="Feng Q."/>
            <person name="Zhang L."/>
            <person name="Zhu J."/>
            <person name="Weng Q."/>
            <person name="Mu J."/>
            <person name="Lu Y."/>
            <person name="Fan D."/>
            <person name="Liu Y."/>
            <person name="Guan J."/>
            <person name="Zhang Y."/>
            <person name="Yu S."/>
            <person name="Liu X."/>
            <person name="Zhang Y."/>
            <person name="Hong G."/>
            <person name="Han B."/>
            <person name="Choisne N."/>
            <person name="Demange N."/>
            <person name="Orjeda G."/>
            <person name="Samain S."/>
            <person name="Cattolico L."/>
            <person name="Pelletier E."/>
            <person name="Couloux A."/>
            <person name="Segurens B."/>
            <person name="Wincker P."/>
            <person name="D'Hont A."/>
            <person name="Scarpelli C."/>
            <person name="Weissenbach J."/>
            <person name="Salanoubat M."/>
            <person name="Quetier F."/>
            <person name="Yu Y."/>
            <person name="Kim H.R."/>
            <person name="Rambo T."/>
            <person name="Currie J."/>
            <person name="Collura K."/>
            <person name="Luo M."/>
            <person name="Yang T."/>
            <person name="Ammiraju J.S.S."/>
            <person name="Engler F."/>
            <person name="Soderlund C."/>
            <person name="Wing R.A."/>
            <person name="Palmer L.E."/>
            <person name="de la Bastide M."/>
            <person name="Spiegel L."/>
            <person name="Nascimento L."/>
            <person name="Zutavern T."/>
            <person name="O'Shaughnessy A."/>
            <person name="Dike S."/>
            <person name="Dedhia N."/>
            <person name="Preston R."/>
            <person name="Balija V."/>
            <person name="McCombie W.R."/>
            <person name="Chow T."/>
            <person name="Chen H."/>
            <person name="Chung M."/>
            <person name="Chen C."/>
            <person name="Shaw J."/>
            <person name="Wu H."/>
            <person name="Hsiao K."/>
            <person name="Chao Y."/>
            <person name="Chu M."/>
            <person name="Cheng C."/>
            <person name="Hour A."/>
            <person name="Lee P."/>
            <person name="Lin S."/>
            <person name="Lin Y."/>
            <person name="Liou J."/>
            <person name="Liu S."/>
            <person name="Hsing Y."/>
            <person name="Raghuvanshi S."/>
            <person name="Mohanty A."/>
            <person name="Bharti A.K."/>
            <person name="Gaur A."/>
            <person name="Gupta V."/>
            <person name="Kumar D."/>
            <person name="Ravi V."/>
            <person name="Vij S."/>
            <person name="Kapur A."/>
            <person name="Khurana P."/>
            <person name="Khurana P."/>
            <person name="Khurana J.P."/>
            <person name="Tyagi A.K."/>
            <person name="Gaikwad K."/>
            <person name="Singh A."/>
            <person name="Dalal V."/>
            <person name="Srivastava S."/>
            <person name="Dixit A."/>
            <person name="Pal A.K."/>
            <person name="Ghazi I.A."/>
            <person name="Yadav M."/>
            <person name="Pandit A."/>
            <person name="Bhargava A."/>
            <person name="Sureshbabu K."/>
            <person name="Batra K."/>
            <person name="Sharma T.R."/>
            <person name="Mohapatra T."/>
            <person name="Singh N.K."/>
            <person name="Messing J."/>
            <person name="Nelson A.B."/>
            <person name="Fuks G."/>
            <person name="Kavchok S."/>
            <person name="Keizer G."/>
            <person name="Linton E."/>
            <person name="Llaca V."/>
            <person name="Song R."/>
            <person name="Tanyolac B."/>
            <person name="Young S."/>
            <person name="Ho-Il K."/>
            <person name="Hahn J.H."/>
            <person name="Sangsakoo G."/>
            <person name="Vanavichit A."/>
            <person name="de Mattos Luiz.A.T."/>
            <person name="Zimmer P.D."/>
            <person name="Malone G."/>
            <person name="Dellagostin O."/>
            <person name="de Oliveira A.C."/>
            <person name="Bevan M."/>
            <person name="Bancroft I."/>
            <person name="Minx P."/>
            <person name="Cordum H."/>
            <person name="Wilson R."/>
            <person name="Cheng Z."/>
            <person name="Jin W."/>
            <person name="Jiang J."/>
            <person name="Leong S.A."/>
            <person name="Iwama H."/>
            <person name="Gojobori T."/>
            <person name="Itoh T."/>
            <person name="Niimura Y."/>
            <person name="Fujii Y."/>
            <person name="Habara T."/>
            <person name="Sakai H."/>
            <person name="Sato Y."/>
            <person name="Wilson G."/>
            <person name="Kumar K."/>
            <person name="McCouch S."/>
            <person name="Juretic N."/>
            <person name="Hoen D."/>
            <person name="Wright S."/>
            <person name="Bruskiewich R."/>
            <person name="Bureau T."/>
            <person name="Miyao A."/>
            <person name="Hirochika H."/>
            <person name="Nishikawa T."/>
            <person name="Kadowaki K."/>
            <person name="Sugiura M."/>
            <person name="Burr B."/>
            <person name="Sasaki T."/>
        </authorList>
    </citation>
    <scope>NUCLEOTIDE SEQUENCE [LARGE SCALE GENOMIC DNA]</scope>
    <source>
        <strain evidence="3">cv. Nipponbare</strain>
    </source>
</reference>
<protein>
    <submittedName>
        <fullName evidence="2">Uncharacterized protein</fullName>
    </submittedName>
</protein>
<evidence type="ECO:0000313" key="2">
    <source>
        <dbReference type="EMBL" id="BAC84644.1"/>
    </source>
</evidence>
<proteinExistence type="predicted"/>
<dbReference type="EMBL" id="AP005895">
    <property type="protein sequence ID" value="BAC84644.1"/>
    <property type="molecule type" value="Genomic_DNA"/>
</dbReference>
<feature type="compositionally biased region" description="Low complexity" evidence="1">
    <location>
        <begin position="113"/>
        <end position="123"/>
    </location>
</feature>
<evidence type="ECO:0000313" key="3">
    <source>
        <dbReference type="Proteomes" id="UP000000763"/>
    </source>
</evidence>
<feature type="region of interest" description="Disordered" evidence="1">
    <location>
        <begin position="75"/>
        <end position="154"/>
    </location>
</feature>
<feature type="compositionally biased region" description="Low complexity" evidence="1">
    <location>
        <begin position="76"/>
        <end position="106"/>
    </location>
</feature>
<dbReference type="Proteomes" id="UP000000763">
    <property type="component" value="Chromosome 7"/>
</dbReference>
<gene>
    <name evidence="2" type="primary">OSJNBb0018L13.14</name>
</gene>